<feature type="domain" description="Ferric reductase NAD binding" evidence="2">
    <location>
        <begin position="9"/>
        <end position="152"/>
    </location>
</feature>
<evidence type="ECO:0000256" key="1">
    <source>
        <dbReference type="ARBA" id="ARBA00023002"/>
    </source>
</evidence>
<dbReference type="InterPro" id="IPR013121">
    <property type="entry name" value="Fe_red_NAD-bd_6"/>
</dbReference>
<evidence type="ECO:0000313" key="4">
    <source>
        <dbReference type="EMBL" id="OMJ20802.1"/>
    </source>
</evidence>
<dbReference type="GO" id="GO:0000293">
    <property type="term" value="F:ferric-chelate reductase activity"/>
    <property type="evidence" value="ECO:0007669"/>
    <property type="project" value="TreeGrafter"/>
</dbReference>
<dbReference type="GO" id="GO:0016175">
    <property type="term" value="F:superoxide-generating NAD(P)H oxidase activity"/>
    <property type="evidence" value="ECO:0007669"/>
    <property type="project" value="TreeGrafter"/>
</dbReference>
<sequence>MIKYVIENESVILVSGGTGISPTLSLVRHFLRNGGASSDKFKMKNIYLSWSSHELDSFLILEELLDEIVETGTNGIIKIFLHITGDYGIRKLKVENIYPNLAKHSPKFVKIIPDRHNVYSLIEAVVKENPGNTYGIAAIGSRSLTRQARRTTNYWNKSNTFEKRINYYEGQLFFLEL</sequence>
<gene>
    <name evidence="4" type="ORF">AYI70_g3877</name>
    <name evidence="3" type="ORF">AYI70_g5954</name>
</gene>
<reference evidence="3 5" key="1">
    <citation type="submission" date="2017-01" db="EMBL/GenBank/DDBJ databases">
        <authorList>
            <person name="Mah S.A."/>
            <person name="Swanson W.J."/>
            <person name="Moy G.W."/>
            <person name="Vacquier V.D."/>
        </authorList>
    </citation>
    <scope>NUCLEOTIDE SEQUENCE [LARGE SCALE GENOMIC DNA]</scope>
    <source>
        <strain evidence="3 5">GSMNP</strain>
    </source>
</reference>
<dbReference type="OrthoDB" id="167398at2759"/>
<dbReference type="Pfam" id="PF08030">
    <property type="entry name" value="NAD_binding_6"/>
    <property type="match status" value="1"/>
</dbReference>
<dbReference type="AlphaFoldDB" id="A0A1R1XS67"/>
<dbReference type="EMBL" id="LSSN01001150">
    <property type="protein sequence ID" value="OMJ20802.1"/>
    <property type="molecule type" value="Genomic_DNA"/>
</dbReference>
<accession>A0A1R1XS67</accession>
<dbReference type="GO" id="GO:0033215">
    <property type="term" value="P:reductive iron assimilation"/>
    <property type="evidence" value="ECO:0007669"/>
    <property type="project" value="TreeGrafter"/>
</dbReference>
<dbReference type="InterPro" id="IPR050369">
    <property type="entry name" value="RBOH/FRE"/>
</dbReference>
<comment type="caution">
    <text evidence="3">The sequence shown here is derived from an EMBL/GenBank/DDBJ whole genome shotgun (WGS) entry which is preliminary data.</text>
</comment>
<dbReference type="STRING" id="133412.A0A1R1XS67"/>
<protein>
    <recommendedName>
        <fullName evidence="2">Ferric reductase NAD binding domain-containing protein</fullName>
    </recommendedName>
</protein>
<dbReference type="GO" id="GO:0005886">
    <property type="term" value="C:plasma membrane"/>
    <property type="evidence" value="ECO:0007669"/>
    <property type="project" value="TreeGrafter"/>
</dbReference>
<evidence type="ECO:0000313" key="5">
    <source>
        <dbReference type="Proteomes" id="UP000187283"/>
    </source>
</evidence>
<dbReference type="PANTHER" id="PTHR11972">
    <property type="entry name" value="NADPH OXIDASE"/>
    <property type="match status" value="1"/>
</dbReference>
<keyword evidence="1" id="KW-0560">Oxidoreductase</keyword>
<dbReference type="PANTHER" id="PTHR11972:SF69">
    <property type="entry name" value="FERRIC REDUCTION OXIDASE 6-RELATED"/>
    <property type="match status" value="1"/>
</dbReference>
<evidence type="ECO:0000259" key="2">
    <source>
        <dbReference type="Pfam" id="PF08030"/>
    </source>
</evidence>
<proteinExistence type="predicted"/>
<dbReference type="InterPro" id="IPR039261">
    <property type="entry name" value="FNR_nucleotide-bd"/>
</dbReference>
<evidence type="ECO:0000313" key="3">
    <source>
        <dbReference type="EMBL" id="OMJ17468.1"/>
    </source>
</evidence>
<dbReference type="Proteomes" id="UP000187283">
    <property type="component" value="Unassembled WGS sequence"/>
</dbReference>
<organism evidence="3 5">
    <name type="scientific">Smittium culicis</name>
    <dbReference type="NCBI Taxonomy" id="133412"/>
    <lineage>
        <taxon>Eukaryota</taxon>
        <taxon>Fungi</taxon>
        <taxon>Fungi incertae sedis</taxon>
        <taxon>Zoopagomycota</taxon>
        <taxon>Kickxellomycotina</taxon>
        <taxon>Harpellomycetes</taxon>
        <taxon>Harpellales</taxon>
        <taxon>Legeriomycetaceae</taxon>
        <taxon>Smittium</taxon>
    </lineage>
</organism>
<dbReference type="SUPFAM" id="SSF52343">
    <property type="entry name" value="Ferredoxin reductase-like, C-terminal NADP-linked domain"/>
    <property type="match status" value="1"/>
</dbReference>
<dbReference type="Gene3D" id="3.40.50.80">
    <property type="entry name" value="Nucleotide-binding domain of ferredoxin-NADP reductase (FNR) module"/>
    <property type="match status" value="1"/>
</dbReference>
<dbReference type="EMBL" id="LSSN01002039">
    <property type="protein sequence ID" value="OMJ17468.1"/>
    <property type="molecule type" value="Genomic_DNA"/>
</dbReference>
<name>A0A1R1XS67_9FUNG</name>
<keyword evidence="5" id="KW-1185">Reference proteome</keyword>